<dbReference type="InterPro" id="IPR023346">
    <property type="entry name" value="Lysozyme-like_dom_sf"/>
</dbReference>
<dbReference type="AlphaFoldDB" id="A0A7W9HTX6"/>
<dbReference type="InterPro" id="IPR000726">
    <property type="entry name" value="Glyco_hydro_19_cat"/>
</dbReference>
<dbReference type="EMBL" id="JACHMO010000001">
    <property type="protein sequence ID" value="MBB5808175.1"/>
    <property type="molecule type" value="Genomic_DNA"/>
</dbReference>
<gene>
    <name evidence="3" type="ORF">F4560_007943</name>
</gene>
<evidence type="ECO:0000313" key="3">
    <source>
        <dbReference type="EMBL" id="MBB5808175.1"/>
    </source>
</evidence>
<sequence>MKIFTGKNSTRAAASVVAGLLTAGLCAAGNATVAQAAELPPGSSRVGVLSNSGDVHVKEGTLLSSWVEKMSTGVVAFEVAGDRVGVLDTGGKLWVKEGNLWTGWSEQADNVKDFRLAGNRIGIVRTDGTAAVKEGGLQAGWSEQANGVREVEITPDRIGIVGTDGTVNVKQGGLGAGWVPQIGGVADLELSGDRVGVLRTDGTVAVKESNLWSDWVEQTNGVTDLELSGSLIGVVLANGLATVKEGNLYSAWVNQLGDAEDIEISGDRIGVVRANGSAVVKDGGVYGAWVEQTSGVKQLRLATATPASAAGHVTIDDITAIYGSAYATDTVAAGLPGLNEVMTQKGITTPTRKAAFLATLKHESGFRYNAGEAGNIAVYRGRGFIQLTGQYNYQSAGASLGHDFLNNPSDAASLQWSAKVAGWYWTVARNINAAADAYDMGAVGRAIGYSYALDPTESNNRCASYKRALAHFNGGSLPVPETAIDCTR</sequence>
<dbReference type="RefSeq" id="WP_184928113.1">
    <property type="nucleotide sequence ID" value="NZ_JACHMO010000001.1"/>
</dbReference>
<protein>
    <submittedName>
        <fullName evidence="3">Putative chitinase</fullName>
    </submittedName>
</protein>
<keyword evidence="4" id="KW-1185">Reference proteome</keyword>
<keyword evidence="1" id="KW-0732">Signal</keyword>
<evidence type="ECO:0000256" key="1">
    <source>
        <dbReference type="SAM" id="SignalP"/>
    </source>
</evidence>
<proteinExistence type="predicted"/>
<organism evidence="3 4">
    <name type="scientific">Saccharothrix ecbatanensis</name>
    <dbReference type="NCBI Taxonomy" id="1105145"/>
    <lineage>
        <taxon>Bacteria</taxon>
        <taxon>Bacillati</taxon>
        <taxon>Actinomycetota</taxon>
        <taxon>Actinomycetes</taxon>
        <taxon>Pseudonocardiales</taxon>
        <taxon>Pseudonocardiaceae</taxon>
        <taxon>Saccharothrix</taxon>
    </lineage>
</organism>
<dbReference type="Gene3D" id="1.10.530.10">
    <property type="match status" value="1"/>
</dbReference>
<feature type="domain" description="Glycoside hydrolase family 19 catalytic" evidence="2">
    <location>
        <begin position="378"/>
        <end position="436"/>
    </location>
</feature>
<comment type="caution">
    <text evidence="3">The sequence shown here is derived from an EMBL/GenBank/DDBJ whole genome shotgun (WGS) entry which is preliminary data.</text>
</comment>
<evidence type="ECO:0000313" key="4">
    <source>
        <dbReference type="Proteomes" id="UP000552097"/>
    </source>
</evidence>
<dbReference type="Proteomes" id="UP000552097">
    <property type="component" value="Unassembled WGS sequence"/>
</dbReference>
<dbReference type="SUPFAM" id="SSF53955">
    <property type="entry name" value="Lysozyme-like"/>
    <property type="match status" value="1"/>
</dbReference>
<feature type="signal peptide" evidence="1">
    <location>
        <begin position="1"/>
        <end position="36"/>
    </location>
</feature>
<dbReference type="GO" id="GO:0006032">
    <property type="term" value="P:chitin catabolic process"/>
    <property type="evidence" value="ECO:0007669"/>
    <property type="project" value="InterPro"/>
</dbReference>
<dbReference type="Pfam" id="PF00182">
    <property type="entry name" value="Glyco_hydro_19"/>
    <property type="match status" value="1"/>
</dbReference>
<dbReference type="GO" id="GO:0016998">
    <property type="term" value="P:cell wall macromolecule catabolic process"/>
    <property type="evidence" value="ECO:0007669"/>
    <property type="project" value="InterPro"/>
</dbReference>
<dbReference type="GO" id="GO:0004568">
    <property type="term" value="F:chitinase activity"/>
    <property type="evidence" value="ECO:0007669"/>
    <property type="project" value="InterPro"/>
</dbReference>
<reference evidence="3 4" key="1">
    <citation type="submission" date="2020-08" db="EMBL/GenBank/DDBJ databases">
        <title>Sequencing the genomes of 1000 actinobacteria strains.</title>
        <authorList>
            <person name="Klenk H.-P."/>
        </authorList>
    </citation>
    <scope>NUCLEOTIDE SEQUENCE [LARGE SCALE GENOMIC DNA]</scope>
    <source>
        <strain evidence="3 4">DSM 45486</strain>
    </source>
</reference>
<name>A0A7W9HTX6_9PSEU</name>
<evidence type="ECO:0000259" key="2">
    <source>
        <dbReference type="Pfam" id="PF00182"/>
    </source>
</evidence>
<accession>A0A7W9HTX6</accession>
<feature type="chain" id="PRO_5030920025" evidence="1">
    <location>
        <begin position="37"/>
        <end position="488"/>
    </location>
</feature>